<evidence type="ECO:0000259" key="2">
    <source>
        <dbReference type="SMART" id="SM00635"/>
    </source>
</evidence>
<feature type="domain" description="BIG2" evidence="2">
    <location>
        <begin position="209"/>
        <end position="287"/>
    </location>
</feature>
<feature type="domain" description="BIG2" evidence="2">
    <location>
        <begin position="122"/>
        <end position="198"/>
    </location>
</feature>
<dbReference type="SMART" id="SM00635">
    <property type="entry name" value="BID_2"/>
    <property type="match status" value="3"/>
</dbReference>
<dbReference type="SUPFAM" id="SSF49373">
    <property type="entry name" value="Invasin/intimin cell-adhesion fragments"/>
    <property type="match status" value="2"/>
</dbReference>
<dbReference type="RefSeq" id="WP_171225472.1">
    <property type="nucleotide sequence ID" value="NZ_CP053085.1"/>
</dbReference>
<reference evidence="3 4" key="1">
    <citation type="submission" date="2020-05" db="EMBL/GenBank/DDBJ databases">
        <title>Complete genome sequence of Gemmatimonas greenlandica TET16.</title>
        <authorList>
            <person name="Zeng Y."/>
        </authorList>
    </citation>
    <scope>NUCLEOTIDE SEQUENCE [LARGE SCALE GENOMIC DNA]</scope>
    <source>
        <strain evidence="3 4">TET16</strain>
    </source>
</reference>
<dbReference type="InterPro" id="IPR003343">
    <property type="entry name" value="Big_2"/>
</dbReference>
<sequence>MQLFSRNKAIVALSLGALALGACGDDVTVPVTPNPPVTLSITPPSASMNVGEAVNFAVQISGGPTTGGPTLASCTTSSATVATAAVSGSSCRVTAVAAGNATVTATASTGQSAAASVTVAPAITGLTVTPSAASLQVNQTLTLSPSVQPAGRTATYTYASSSATIASVSTAGVVTAVGTGVATITVTALSGGTSISQAVAITVTALPTGIATLNVTPAALALAIGNTAQIGANATQPSGAPAATITYTSSSATVASVSAAGVVTANAPGTAIITVTAASAANTNFAASSLSSSVAVTVAAPANVTIANVTQGPVASAGGPANTGITFSANTQVNQPVDINNTRDQIQVSLNLQPNGQAVSAVRVYVCDATGNNCGAPAAEQTYTGNAANEGTVQLSINTADFTADFATGTSTIKYTNGLHVIKASVRTAAGAENFSATNNNSILNFTNVDGWAVQFTNPTAAATRTVSGVAYNYYGGPNASGAGSIRYVPVFYTAGRTVQSASVNMSNFGATVPYSATAATTYGKSSTLYSINGTGWEHPQTNASDFPRVAAAQDNSNNAAPTVSATTGYRTSITVPAPIAIRLDYANPTVAIAGVASGAWFSGVIASPFSFSANTTTTDNGVGTSTGTLANVWTYSGCGVTGVALSPTTAAGIPECATNFTNLVYTVTATGNDQLGNTGTTTTAQFAIDNVAPAIRYSAAAAGSGASATPATPGQGPGSALDTTTYTVLANSVFTGTSFLAVPLATDTIFGAEALDERSGLNTAEHYLARANQAALTGSCVVGTAFTAANGGIGSAFITAPNCTPAAAAIGTAMIDGYRPIARVLGANIATEGYYTYRASVIDRAGNTSFTGIRRVLHSATNPTITGLGVPGTVTATGPNAFTPNFTELVEGHFTNFRASYSGLTDGTTDANLLFPATLYNARFNDAIGINGNVTIGTPFTTGINYYTNIEQTNAAGNIASATDNRPDTVTARVVNAGGLSTGYYVGVGSGVALLSANVGNDTQTWATANPNLISWTLGQGIVQWNAPATGVKAIVTATTNQINSPFDRVDFYELLAGNWQYIGSVDGKSSPSVSPVGAGPVYIADNGATRVWTYRLTQPVNGASSLNTPAALSSVSGRRFIAVGTGGTFAAPTVLKGRALSTNAGVTPSTVTP</sequence>
<dbReference type="KEGG" id="ggr:HKW67_11225"/>
<feature type="chain" id="PRO_5027104338" evidence="1">
    <location>
        <begin position="25"/>
        <end position="1155"/>
    </location>
</feature>
<accession>A0A6M4IQK3</accession>
<proteinExistence type="predicted"/>
<evidence type="ECO:0000313" key="3">
    <source>
        <dbReference type="EMBL" id="QJR36039.1"/>
    </source>
</evidence>
<protein>
    <submittedName>
        <fullName evidence="3">Ig domain-containing protein</fullName>
    </submittedName>
</protein>
<dbReference type="EMBL" id="CP053085">
    <property type="protein sequence ID" value="QJR36039.1"/>
    <property type="molecule type" value="Genomic_DNA"/>
</dbReference>
<dbReference type="Pfam" id="PF02368">
    <property type="entry name" value="Big_2"/>
    <property type="match status" value="2"/>
</dbReference>
<evidence type="ECO:0000313" key="4">
    <source>
        <dbReference type="Proteomes" id="UP000500938"/>
    </source>
</evidence>
<name>A0A6M4IQK3_9BACT</name>
<feature type="domain" description="BIG2" evidence="2">
    <location>
        <begin position="35"/>
        <end position="117"/>
    </location>
</feature>
<keyword evidence="4" id="KW-1185">Reference proteome</keyword>
<dbReference type="Gene3D" id="2.60.40.1080">
    <property type="match status" value="3"/>
</dbReference>
<dbReference type="AlphaFoldDB" id="A0A6M4IQK3"/>
<gene>
    <name evidence="3" type="ORF">HKW67_11225</name>
</gene>
<evidence type="ECO:0000256" key="1">
    <source>
        <dbReference type="SAM" id="SignalP"/>
    </source>
</evidence>
<dbReference type="InterPro" id="IPR008964">
    <property type="entry name" value="Invasin/intimin_cell_adhesion"/>
</dbReference>
<organism evidence="3 4">
    <name type="scientific">Gemmatimonas groenlandica</name>
    <dbReference type="NCBI Taxonomy" id="2732249"/>
    <lineage>
        <taxon>Bacteria</taxon>
        <taxon>Pseudomonadati</taxon>
        <taxon>Gemmatimonadota</taxon>
        <taxon>Gemmatimonadia</taxon>
        <taxon>Gemmatimonadales</taxon>
        <taxon>Gemmatimonadaceae</taxon>
        <taxon>Gemmatimonas</taxon>
    </lineage>
</organism>
<dbReference type="PROSITE" id="PS51257">
    <property type="entry name" value="PROKAR_LIPOPROTEIN"/>
    <property type="match status" value="1"/>
</dbReference>
<dbReference type="Proteomes" id="UP000500938">
    <property type="component" value="Chromosome"/>
</dbReference>
<feature type="signal peptide" evidence="1">
    <location>
        <begin position="1"/>
        <end position="24"/>
    </location>
</feature>
<keyword evidence="1" id="KW-0732">Signal</keyword>